<comment type="subcellular location">
    <subcellularLocation>
        <location evidence="2">Cell membrane</location>
        <topology evidence="2">Multi-pass membrane protein</topology>
    </subcellularLocation>
</comment>
<gene>
    <name evidence="10" type="ORF">EJB05_23329</name>
</gene>
<keyword evidence="5 9" id="KW-1133">Transmembrane helix</keyword>
<sequence length="317" mass="34713">MLLFVVFTRYGLQKLFGPDCLALTSDQSPLYPDLPSNMLGSFLMGWFGIIFKADIRQISDHLIVGISTGYMGSLTTFSGWNQKMVGLSSKGHWVYAVAGIVLGMFIVNECITVGAETGERLRSSIQKYIRENSSIGSKCDWDHWRVDTRTKHFVLLSVMMVLLSFLWVLSVVLAVVKVHSLDDGAVLWLGCSVAPPGVWLRWYLARLNGQGVGKQRSLRWLPIGTLAANVLAAGIMAALAVTSKAVHTKQSATILSGIQLGFLGCLSTVSTFAAEVYTMRRSGQIAKAFVYAASTFLLSFVLGTLVYSVPVWVKHYG</sequence>
<evidence type="ECO:0000256" key="8">
    <source>
        <dbReference type="ARBA" id="ARBA00035585"/>
    </source>
</evidence>
<evidence type="ECO:0000256" key="5">
    <source>
        <dbReference type="ARBA" id="ARBA00022989"/>
    </source>
</evidence>
<dbReference type="PANTHER" id="PTHR28259:SF1">
    <property type="entry name" value="FLUORIDE EXPORT PROTEIN 1-RELATED"/>
    <property type="match status" value="1"/>
</dbReference>
<dbReference type="PANTHER" id="PTHR28259">
    <property type="entry name" value="FLUORIDE EXPORT PROTEIN 1-RELATED"/>
    <property type="match status" value="1"/>
</dbReference>
<evidence type="ECO:0000313" key="10">
    <source>
        <dbReference type="EMBL" id="TVU31634.1"/>
    </source>
</evidence>
<feature type="transmembrane region" description="Helical" evidence="9">
    <location>
        <begin position="153"/>
        <end position="173"/>
    </location>
</feature>
<comment type="caution">
    <text evidence="10">The sequence shown here is derived from an EMBL/GenBank/DDBJ whole genome shotgun (WGS) entry which is preliminary data.</text>
</comment>
<feature type="transmembrane region" description="Helical" evidence="9">
    <location>
        <begin position="62"/>
        <end position="80"/>
    </location>
</feature>
<evidence type="ECO:0000256" key="2">
    <source>
        <dbReference type="ARBA" id="ARBA00004651"/>
    </source>
</evidence>
<keyword evidence="3" id="KW-1003">Cell membrane</keyword>
<dbReference type="GO" id="GO:0005886">
    <property type="term" value="C:plasma membrane"/>
    <property type="evidence" value="ECO:0007669"/>
    <property type="project" value="UniProtKB-SubCell"/>
</dbReference>
<feature type="transmembrane region" description="Helical" evidence="9">
    <location>
        <begin position="38"/>
        <end position="55"/>
    </location>
</feature>
<protein>
    <recommendedName>
        <fullName evidence="12">Fluoride ion transporter CrcB</fullName>
    </recommendedName>
</protein>
<dbReference type="Pfam" id="PF02537">
    <property type="entry name" value="CRCB"/>
    <property type="match status" value="2"/>
</dbReference>
<evidence type="ECO:0000256" key="1">
    <source>
        <dbReference type="ARBA" id="ARBA00002598"/>
    </source>
</evidence>
<evidence type="ECO:0000256" key="9">
    <source>
        <dbReference type="SAM" id="Phobius"/>
    </source>
</evidence>
<evidence type="ECO:0000256" key="4">
    <source>
        <dbReference type="ARBA" id="ARBA00022692"/>
    </source>
</evidence>
<keyword evidence="11" id="KW-1185">Reference proteome</keyword>
<proteinExistence type="inferred from homology"/>
<feature type="transmembrane region" description="Helical" evidence="9">
    <location>
        <begin position="185"/>
        <end position="204"/>
    </location>
</feature>
<reference evidence="10 11" key="1">
    <citation type="journal article" date="2019" name="Sci. Rep.">
        <title>A high-quality genome of Eragrostis curvula grass provides insights into Poaceae evolution and supports new strategies to enhance forage quality.</title>
        <authorList>
            <person name="Carballo J."/>
            <person name="Santos B.A.C.M."/>
            <person name="Zappacosta D."/>
            <person name="Garbus I."/>
            <person name="Selva J.P."/>
            <person name="Gallo C.A."/>
            <person name="Diaz A."/>
            <person name="Albertini E."/>
            <person name="Caccamo M."/>
            <person name="Echenique V."/>
        </authorList>
    </citation>
    <scope>NUCLEOTIDE SEQUENCE [LARGE SCALE GENOMIC DNA]</scope>
    <source>
        <strain evidence="11">cv. Victoria</strain>
        <tissue evidence="10">Leaf</tissue>
    </source>
</reference>
<feature type="transmembrane region" description="Helical" evidence="9">
    <location>
        <begin position="92"/>
        <end position="115"/>
    </location>
</feature>
<feature type="transmembrane region" description="Helical" evidence="9">
    <location>
        <begin position="254"/>
        <end position="277"/>
    </location>
</feature>
<evidence type="ECO:0008006" key="12">
    <source>
        <dbReference type="Google" id="ProtNLM"/>
    </source>
</evidence>
<evidence type="ECO:0000256" key="3">
    <source>
        <dbReference type="ARBA" id="ARBA00022475"/>
    </source>
</evidence>
<feature type="transmembrane region" description="Helical" evidence="9">
    <location>
        <begin position="289"/>
        <end position="313"/>
    </location>
</feature>
<evidence type="ECO:0000256" key="6">
    <source>
        <dbReference type="ARBA" id="ARBA00023136"/>
    </source>
</evidence>
<comment type="function">
    <text evidence="1">Fluoride channel required for the rapid expulsion of cytoplasmic fluoride.</text>
</comment>
<dbReference type="EMBL" id="RWGY01000011">
    <property type="protein sequence ID" value="TVU31634.1"/>
    <property type="molecule type" value="Genomic_DNA"/>
</dbReference>
<keyword evidence="6 9" id="KW-0472">Membrane</keyword>
<dbReference type="AlphaFoldDB" id="A0A5J9V813"/>
<comment type="catalytic activity">
    <reaction evidence="8">
        <text>fluoride(in) = fluoride(out)</text>
        <dbReference type="Rhea" id="RHEA:76159"/>
        <dbReference type="ChEBI" id="CHEBI:17051"/>
    </reaction>
    <physiologicalReaction direction="left-to-right" evidence="8">
        <dbReference type="Rhea" id="RHEA:76160"/>
    </physiologicalReaction>
</comment>
<dbReference type="Proteomes" id="UP000324897">
    <property type="component" value="Chromosome 1"/>
</dbReference>
<dbReference type="InterPro" id="IPR003691">
    <property type="entry name" value="FluC"/>
</dbReference>
<dbReference type="Gramene" id="TVU31634">
    <property type="protein sequence ID" value="TVU31634"/>
    <property type="gene ID" value="EJB05_23329"/>
</dbReference>
<dbReference type="GO" id="GO:1903425">
    <property type="term" value="F:fluoride transmembrane transporter activity"/>
    <property type="evidence" value="ECO:0007669"/>
    <property type="project" value="EnsemblPlants"/>
</dbReference>
<name>A0A5J9V813_9POAL</name>
<accession>A0A5J9V813</accession>
<feature type="transmembrane region" description="Helical" evidence="9">
    <location>
        <begin position="220"/>
        <end position="242"/>
    </location>
</feature>
<dbReference type="OrthoDB" id="409792at2759"/>
<comment type="similarity">
    <text evidence="7">Belongs to the fluoride channel Fluc/FEX (TC 1.A.43) family.</text>
</comment>
<evidence type="ECO:0000256" key="7">
    <source>
        <dbReference type="ARBA" id="ARBA00035120"/>
    </source>
</evidence>
<organism evidence="10 11">
    <name type="scientific">Eragrostis curvula</name>
    <name type="common">weeping love grass</name>
    <dbReference type="NCBI Taxonomy" id="38414"/>
    <lineage>
        <taxon>Eukaryota</taxon>
        <taxon>Viridiplantae</taxon>
        <taxon>Streptophyta</taxon>
        <taxon>Embryophyta</taxon>
        <taxon>Tracheophyta</taxon>
        <taxon>Spermatophyta</taxon>
        <taxon>Magnoliopsida</taxon>
        <taxon>Liliopsida</taxon>
        <taxon>Poales</taxon>
        <taxon>Poaceae</taxon>
        <taxon>PACMAD clade</taxon>
        <taxon>Chloridoideae</taxon>
        <taxon>Eragrostideae</taxon>
        <taxon>Eragrostidinae</taxon>
        <taxon>Eragrostis</taxon>
    </lineage>
</organism>
<evidence type="ECO:0000313" key="11">
    <source>
        <dbReference type="Proteomes" id="UP000324897"/>
    </source>
</evidence>
<keyword evidence="4 9" id="KW-0812">Transmembrane</keyword>